<keyword evidence="3" id="KW-1185">Reference proteome</keyword>
<reference evidence="2" key="2">
    <citation type="submission" date="2023-02" db="EMBL/GenBank/DDBJ databases">
        <authorList>
            <person name="Swenson N.G."/>
            <person name="Wegrzyn J.L."/>
            <person name="Mcevoy S.L."/>
        </authorList>
    </citation>
    <scope>NUCLEOTIDE SEQUENCE</scope>
    <source>
        <strain evidence="2">91603</strain>
        <tissue evidence="2">Leaf</tissue>
    </source>
</reference>
<sequence length="83" mass="9329">MADNFGVEVEVEEEDSSTTSDVVWSLQTSRHDSDMTKVESVLCVREKTMKNEIAQLKNERKDLDSLSWGVQTAFNDQISGDTS</sequence>
<evidence type="ECO:0000313" key="2">
    <source>
        <dbReference type="EMBL" id="KAI9195916.1"/>
    </source>
</evidence>
<organism evidence="2 3">
    <name type="scientific">Acer negundo</name>
    <name type="common">Box elder</name>
    <dbReference type="NCBI Taxonomy" id="4023"/>
    <lineage>
        <taxon>Eukaryota</taxon>
        <taxon>Viridiplantae</taxon>
        <taxon>Streptophyta</taxon>
        <taxon>Embryophyta</taxon>
        <taxon>Tracheophyta</taxon>
        <taxon>Spermatophyta</taxon>
        <taxon>Magnoliopsida</taxon>
        <taxon>eudicotyledons</taxon>
        <taxon>Gunneridae</taxon>
        <taxon>Pentapetalae</taxon>
        <taxon>rosids</taxon>
        <taxon>malvids</taxon>
        <taxon>Sapindales</taxon>
        <taxon>Sapindaceae</taxon>
        <taxon>Hippocastanoideae</taxon>
        <taxon>Acereae</taxon>
        <taxon>Acer</taxon>
    </lineage>
</organism>
<gene>
    <name evidence="2" type="ORF">LWI28_019384</name>
</gene>
<proteinExistence type="predicted"/>
<feature type="region of interest" description="Disordered" evidence="1">
    <location>
        <begin position="1"/>
        <end position="21"/>
    </location>
</feature>
<evidence type="ECO:0000256" key="1">
    <source>
        <dbReference type="SAM" id="MobiDB-lite"/>
    </source>
</evidence>
<dbReference type="EMBL" id="JAJSOW010000003">
    <property type="protein sequence ID" value="KAI9195916.1"/>
    <property type="molecule type" value="Genomic_DNA"/>
</dbReference>
<reference evidence="2" key="1">
    <citation type="journal article" date="2022" name="Plant J.">
        <title>Strategies of tolerance reflected in two North American maple genomes.</title>
        <authorList>
            <person name="McEvoy S.L."/>
            <person name="Sezen U.U."/>
            <person name="Trouern-Trend A."/>
            <person name="McMahon S.M."/>
            <person name="Schaberg P.G."/>
            <person name="Yang J."/>
            <person name="Wegrzyn J.L."/>
            <person name="Swenson N.G."/>
        </authorList>
    </citation>
    <scope>NUCLEOTIDE SEQUENCE</scope>
    <source>
        <strain evidence="2">91603</strain>
    </source>
</reference>
<evidence type="ECO:0000313" key="3">
    <source>
        <dbReference type="Proteomes" id="UP001064489"/>
    </source>
</evidence>
<accession>A0AAD5JMK1</accession>
<dbReference type="Proteomes" id="UP001064489">
    <property type="component" value="Chromosome 1"/>
</dbReference>
<protein>
    <submittedName>
        <fullName evidence="2">Uncharacterized protein</fullName>
    </submittedName>
</protein>
<name>A0AAD5JMK1_ACENE</name>
<comment type="caution">
    <text evidence="2">The sequence shown here is derived from an EMBL/GenBank/DDBJ whole genome shotgun (WGS) entry which is preliminary data.</text>
</comment>
<dbReference type="AlphaFoldDB" id="A0AAD5JMK1"/>